<evidence type="ECO:0008006" key="3">
    <source>
        <dbReference type="Google" id="ProtNLM"/>
    </source>
</evidence>
<proteinExistence type="predicted"/>
<gene>
    <name evidence="1" type="ORF">L873DRAFT_127320</name>
</gene>
<name>A0A3N4J3L3_9PEZI</name>
<accession>A0A3N4J3L3</accession>
<organism evidence="1 2">
    <name type="scientific">Choiromyces venosus 120613-1</name>
    <dbReference type="NCBI Taxonomy" id="1336337"/>
    <lineage>
        <taxon>Eukaryota</taxon>
        <taxon>Fungi</taxon>
        <taxon>Dikarya</taxon>
        <taxon>Ascomycota</taxon>
        <taxon>Pezizomycotina</taxon>
        <taxon>Pezizomycetes</taxon>
        <taxon>Pezizales</taxon>
        <taxon>Tuberaceae</taxon>
        <taxon>Choiromyces</taxon>
    </lineage>
</organism>
<dbReference type="Gene3D" id="3.40.50.720">
    <property type="entry name" value="NAD(P)-binding Rossmann-like Domain"/>
    <property type="match status" value="1"/>
</dbReference>
<keyword evidence="2" id="KW-1185">Reference proteome</keyword>
<dbReference type="EMBL" id="ML120463">
    <property type="protein sequence ID" value="RPA92923.1"/>
    <property type="molecule type" value="Genomic_DNA"/>
</dbReference>
<sequence length="75" mass="8672">MGARVEGFIVSEFEDKFAEAQRQIFEWVQQGKISPLKTVWRARFEGLPQGMMKLLKGENIGKLVTEIITEECWIV</sequence>
<reference evidence="1 2" key="1">
    <citation type="journal article" date="2018" name="Nat. Ecol. Evol.">
        <title>Pezizomycetes genomes reveal the molecular basis of ectomycorrhizal truffle lifestyle.</title>
        <authorList>
            <person name="Murat C."/>
            <person name="Payen T."/>
            <person name="Noel B."/>
            <person name="Kuo A."/>
            <person name="Morin E."/>
            <person name="Chen J."/>
            <person name="Kohler A."/>
            <person name="Krizsan K."/>
            <person name="Balestrini R."/>
            <person name="Da Silva C."/>
            <person name="Montanini B."/>
            <person name="Hainaut M."/>
            <person name="Levati E."/>
            <person name="Barry K.W."/>
            <person name="Belfiori B."/>
            <person name="Cichocki N."/>
            <person name="Clum A."/>
            <person name="Dockter R.B."/>
            <person name="Fauchery L."/>
            <person name="Guy J."/>
            <person name="Iotti M."/>
            <person name="Le Tacon F."/>
            <person name="Lindquist E.A."/>
            <person name="Lipzen A."/>
            <person name="Malagnac F."/>
            <person name="Mello A."/>
            <person name="Molinier V."/>
            <person name="Miyauchi S."/>
            <person name="Poulain J."/>
            <person name="Riccioni C."/>
            <person name="Rubini A."/>
            <person name="Sitrit Y."/>
            <person name="Splivallo R."/>
            <person name="Traeger S."/>
            <person name="Wang M."/>
            <person name="Zifcakova L."/>
            <person name="Wipf D."/>
            <person name="Zambonelli A."/>
            <person name="Paolocci F."/>
            <person name="Nowrousian M."/>
            <person name="Ottonello S."/>
            <person name="Baldrian P."/>
            <person name="Spatafora J.W."/>
            <person name="Henrissat B."/>
            <person name="Nagy L.G."/>
            <person name="Aury J.M."/>
            <person name="Wincker P."/>
            <person name="Grigoriev I.V."/>
            <person name="Bonfante P."/>
            <person name="Martin F.M."/>
        </authorList>
    </citation>
    <scope>NUCLEOTIDE SEQUENCE [LARGE SCALE GENOMIC DNA]</scope>
    <source>
        <strain evidence="1 2">120613-1</strain>
    </source>
</reference>
<dbReference type="Proteomes" id="UP000276215">
    <property type="component" value="Unassembled WGS sequence"/>
</dbReference>
<evidence type="ECO:0000313" key="1">
    <source>
        <dbReference type="EMBL" id="RPA92923.1"/>
    </source>
</evidence>
<evidence type="ECO:0000313" key="2">
    <source>
        <dbReference type="Proteomes" id="UP000276215"/>
    </source>
</evidence>
<dbReference type="AlphaFoldDB" id="A0A3N4J3L3"/>
<protein>
    <recommendedName>
        <fullName evidence="3">Alcohol dehydrogenase-like C-terminal domain-containing protein</fullName>
    </recommendedName>
</protein>
<dbReference type="OrthoDB" id="809632at2759"/>
<dbReference type="Gene3D" id="3.90.180.10">
    <property type="entry name" value="Medium-chain alcohol dehydrogenases, catalytic domain"/>
    <property type="match status" value="1"/>
</dbReference>